<evidence type="ECO:0000313" key="5">
    <source>
        <dbReference type="Proteomes" id="UP000093080"/>
    </source>
</evidence>
<dbReference type="CDD" id="cd04301">
    <property type="entry name" value="NAT_SF"/>
    <property type="match status" value="1"/>
</dbReference>
<evidence type="ECO:0000313" key="4">
    <source>
        <dbReference type="EMBL" id="OCC16404.1"/>
    </source>
</evidence>
<dbReference type="NCBIfam" id="NF005840">
    <property type="entry name" value="PRK07757.1"/>
    <property type="match status" value="1"/>
</dbReference>
<dbReference type="InterPro" id="IPR045039">
    <property type="entry name" value="NSI-like"/>
</dbReference>
<reference evidence="4 5" key="1">
    <citation type="submission" date="2016-06" db="EMBL/GenBank/DDBJ databases">
        <title>Respiratory ammonification of nitrate coupled to the oxidation of elemental sulfur in deep-sea autotrophic thermophilic bacteria.</title>
        <authorList>
            <person name="Slobodkina G.B."/>
            <person name="Mardanov A.V."/>
            <person name="Ravin N.V."/>
            <person name="Frolova A.A."/>
            <person name="Viryasiv M.B."/>
            <person name="Chernyh N.A."/>
            <person name="Bonch-Osmolovskaya E.A."/>
            <person name="Slobodkin A.I."/>
        </authorList>
    </citation>
    <scope>NUCLEOTIDE SEQUENCE [LARGE SCALE GENOMIC DNA]</scope>
    <source>
        <strain evidence="4 5">S69</strain>
    </source>
</reference>
<dbReference type="SUPFAM" id="SSF55729">
    <property type="entry name" value="Acyl-CoA N-acyltransferases (Nat)"/>
    <property type="match status" value="1"/>
</dbReference>
<organism evidence="4 5">
    <name type="scientific">Dissulfuribacter thermophilus</name>
    <dbReference type="NCBI Taxonomy" id="1156395"/>
    <lineage>
        <taxon>Bacteria</taxon>
        <taxon>Pseudomonadati</taxon>
        <taxon>Thermodesulfobacteriota</taxon>
        <taxon>Dissulfuribacteria</taxon>
        <taxon>Dissulfuribacterales</taxon>
        <taxon>Dissulfuribacteraceae</taxon>
        <taxon>Dissulfuribacter</taxon>
    </lineage>
</organism>
<dbReference type="STRING" id="1156395.DBT_0221"/>
<proteinExistence type="predicted"/>
<dbReference type="InterPro" id="IPR000182">
    <property type="entry name" value="GNAT_dom"/>
</dbReference>
<keyword evidence="5" id="KW-1185">Reference proteome</keyword>
<evidence type="ECO:0000256" key="2">
    <source>
        <dbReference type="ARBA" id="ARBA00023315"/>
    </source>
</evidence>
<dbReference type="Proteomes" id="UP000093080">
    <property type="component" value="Unassembled WGS sequence"/>
</dbReference>
<keyword evidence="1" id="KW-0808">Transferase</keyword>
<sequence length="108" mass="12346">MFVNEEGNIVATCALHISWENLAEIRSLAVMEQFQGRGIGSALVEFAISEALTLEIYRVFTLTYQPIFFKKMGFKEVDKKILPHKVWSDCLKCPKFPDCDEVALMIEL</sequence>
<dbReference type="PANTHER" id="PTHR43626:SF4">
    <property type="entry name" value="GCN5-RELATED N-ACETYLTRANSFERASE 2, CHLOROPLASTIC"/>
    <property type="match status" value="1"/>
</dbReference>
<evidence type="ECO:0000256" key="1">
    <source>
        <dbReference type="ARBA" id="ARBA00022679"/>
    </source>
</evidence>
<name>A0A1B9F962_9BACT</name>
<dbReference type="PROSITE" id="PS51186">
    <property type="entry name" value="GNAT"/>
    <property type="match status" value="1"/>
</dbReference>
<dbReference type="InterPro" id="IPR016181">
    <property type="entry name" value="Acyl_CoA_acyltransferase"/>
</dbReference>
<dbReference type="EMBL" id="MAGO01000001">
    <property type="protein sequence ID" value="OCC16404.1"/>
    <property type="molecule type" value="Genomic_DNA"/>
</dbReference>
<dbReference type="PANTHER" id="PTHR43626">
    <property type="entry name" value="ACYL-COA N-ACYLTRANSFERASE"/>
    <property type="match status" value="1"/>
</dbReference>
<comment type="caution">
    <text evidence="4">The sequence shown here is derived from an EMBL/GenBank/DDBJ whole genome shotgun (WGS) entry which is preliminary data.</text>
</comment>
<dbReference type="GO" id="GO:0008080">
    <property type="term" value="F:N-acetyltransferase activity"/>
    <property type="evidence" value="ECO:0007669"/>
    <property type="project" value="InterPro"/>
</dbReference>
<dbReference type="Pfam" id="PF13508">
    <property type="entry name" value="Acetyltransf_7"/>
    <property type="match status" value="1"/>
</dbReference>
<dbReference type="AlphaFoldDB" id="A0A1B9F962"/>
<gene>
    <name evidence="4" type="ORF">DBT_0221</name>
</gene>
<accession>A0A1B9F962</accession>
<dbReference type="Gene3D" id="3.40.630.30">
    <property type="match status" value="1"/>
</dbReference>
<feature type="domain" description="N-acetyltransferase" evidence="3">
    <location>
        <begin position="1"/>
        <end position="94"/>
    </location>
</feature>
<keyword evidence="2" id="KW-0012">Acyltransferase</keyword>
<dbReference type="GO" id="GO:0005737">
    <property type="term" value="C:cytoplasm"/>
    <property type="evidence" value="ECO:0007669"/>
    <property type="project" value="TreeGrafter"/>
</dbReference>
<evidence type="ECO:0000259" key="3">
    <source>
        <dbReference type="PROSITE" id="PS51186"/>
    </source>
</evidence>
<protein>
    <submittedName>
        <fullName evidence="4">N-acetylglutamate synthase</fullName>
    </submittedName>
</protein>